<keyword evidence="17" id="KW-1185">Reference proteome</keyword>
<evidence type="ECO:0000256" key="5">
    <source>
        <dbReference type="ARBA" id="ARBA00022023"/>
    </source>
</evidence>
<dbReference type="SUPFAM" id="SSF48150">
    <property type="entry name" value="DNA-glycosylase"/>
    <property type="match status" value="1"/>
</dbReference>
<evidence type="ECO:0000256" key="2">
    <source>
        <dbReference type="ARBA" id="ARBA00002933"/>
    </source>
</evidence>
<dbReference type="AlphaFoldDB" id="A0A7K1GAB6"/>
<reference evidence="16 17" key="1">
    <citation type="submission" date="2019-11" db="EMBL/GenBank/DDBJ databases">
        <title>Winogradskyella ouciana sp. nov., isolated from the hadal seawater of the Mariana Trench.</title>
        <authorList>
            <person name="Liu R."/>
        </authorList>
    </citation>
    <scope>NUCLEOTIDE SEQUENCE [LARGE SCALE GENOMIC DNA]</scope>
    <source>
        <strain evidence="16 17">ZXX205</strain>
    </source>
</reference>
<dbReference type="CDD" id="cd00056">
    <property type="entry name" value="ENDO3c"/>
    <property type="match status" value="1"/>
</dbReference>
<dbReference type="GO" id="GO:0000701">
    <property type="term" value="F:purine-specific mismatch base pair DNA N-glycosylase activity"/>
    <property type="evidence" value="ECO:0007669"/>
    <property type="project" value="UniProtKB-EC"/>
</dbReference>
<dbReference type="SMART" id="SM00478">
    <property type="entry name" value="ENDO3c"/>
    <property type="match status" value="1"/>
</dbReference>
<proteinExistence type="inferred from homology"/>
<dbReference type="Pfam" id="PF14815">
    <property type="entry name" value="NUDIX_4"/>
    <property type="match status" value="1"/>
</dbReference>
<dbReference type="GO" id="GO:0006298">
    <property type="term" value="P:mismatch repair"/>
    <property type="evidence" value="ECO:0007669"/>
    <property type="project" value="TreeGrafter"/>
</dbReference>
<evidence type="ECO:0000256" key="13">
    <source>
        <dbReference type="ARBA" id="ARBA00023295"/>
    </source>
</evidence>
<comment type="similarity">
    <text evidence="3 14">Belongs to the Nth/MutY family.</text>
</comment>
<dbReference type="GO" id="GO:0046872">
    <property type="term" value="F:metal ion binding"/>
    <property type="evidence" value="ECO:0007669"/>
    <property type="project" value="UniProtKB-UniRule"/>
</dbReference>
<dbReference type="GO" id="GO:0006284">
    <property type="term" value="P:base-excision repair"/>
    <property type="evidence" value="ECO:0007669"/>
    <property type="project" value="UniProtKB-UniRule"/>
</dbReference>
<dbReference type="Gene3D" id="1.10.340.30">
    <property type="entry name" value="Hypothetical protein, domain 2"/>
    <property type="match status" value="1"/>
</dbReference>
<keyword evidence="8 14" id="KW-0227">DNA damage</keyword>
<evidence type="ECO:0000313" key="17">
    <source>
        <dbReference type="Proteomes" id="UP000447545"/>
    </source>
</evidence>
<dbReference type="RefSeq" id="WP_155088088.1">
    <property type="nucleotide sequence ID" value="NZ_WJYA01000004.1"/>
</dbReference>
<evidence type="ECO:0000313" key="16">
    <source>
        <dbReference type="EMBL" id="MTE26250.1"/>
    </source>
</evidence>
<comment type="caution">
    <text evidence="16">The sequence shown here is derived from an EMBL/GenBank/DDBJ whole genome shotgun (WGS) entry which is preliminary data.</text>
</comment>
<dbReference type="PANTHER" id="PTHR42944:SF1">
    <property type="entry name" value="ADENINE DNA GLYCOSYLASE"/>
    <property type="match status" value="1"/>
</dbReference>
<dbReference type="Pfam" id="PF10576">
    <property type="entry name" value="EndIII_4Fe-2S"/>
    <property type="match status" value="1"/>
</dbReference>
<accession>A0A7K1GAB6</accession>
<dbReference type="Pfam" id="PF00730">
    <property type="entry name" value="HhH-GPD"/>
    <property type="match status" value="1"/>
</dbReference>
<evidence type="ECO:0000256" key="8">
    <source>
        <dbReference type="ARBA" id="ARBA00022763"/>
    </source>
</evidence>
<dbReference type="Gene3D" id="1.10.1670.10">
    <property type="entry name" value="Helix-hairpin-Helix base-excision DNA repair enzymes (C-terminal)"/>
    <property type="match status" value="1"/>
</dbReference>
<protein>
    <recommendedName>
        <fullName evidence="5 14">Adenine DNA glycosylase</fullName>
        <ecNumber evidence="4 14">3.2.2.31</ecNumber>
    </recommendedName>
</protein>
<dbReference type="InterPro" id="IPR023170">
    <property type="entry name" value="HhH_base_excis_C"/>
</dbReference>
<organism evidence="16 17">
    <name type="scientific">Winogradskyella ouciana</name>
    <dbReference type="NCBI Taxonomy" id="2608631"/>
    <lineage>
        <taxon>Bacteria</taxon>
        <taxon>Pseudomonadati</taxon>
        <taxon>Bacteroidota</taxon>
        <taxon>Flavobacteriia</taxon>
        <taxon>Flavobacteriales</taxon>
        <taxon>Flavobacteriaceae</taxon>
        <taxon>Winogradskyella</taxon>
    </lineage>
</organism>
<evidence type="ECO:0000259" key="15">
    <source>
        <dbReference type="SMART" id="SM00478"/>
    </source>
</evidence>
<comment type="catalytic activity">
    <reaction evidence="1 14">
        <text>Hydrolyzes free adenine bases from 7,8-dihydro-8-oxoguanine:adenine mismatched double-stranded DNA, leaving an apurinic site.</text>
        <dbReference type="EC" id="3.2.2.31"/>
    </reaction>
</comment>
<gene>
    <name evidence="16" type="primary">mutY</name>
    <name evidence="16" type="ORF">F1003_04820</name>
</gene>
<dbReference type="InterPro" id="IPR005760">
    <property type="entry name" value="A/G_AdeGlyc_MutY"/>
</dbReference>
<evidence type="ECO:0000256" key="6">
    <source>
        <dbReference type="ARBA" id="ARBA00022485"/>
    </source>
</evidence>
<dbReference type="InterPro" id="IPR029119">
    <property type="entry name" value="MutY_C"/>
</dbReference>
<evidence type="ECO:0000256" key="12">
    <source>
        <dbReference type="ARBA" id="ARBA00023204"/>
    </source>
</evidence>
<comment type="function">
    <text evidence="2">Adenine glycosylase active on G-A mispairs. MutY also corrects error-prone DNA synthesis past GO lesions which are due to the oxidatively damaged form of guanine: 7,8-dihydro-8-oxoguanine (8-oxo-dGTP).</text>
</comment>
<dbReference type="EC" id="3.2.2.31" evidence="4 14"/>
<evidence type="ECO:0000256" key="9">
    <source>
        <dbReference type="ARBA" id="ARBA00022801"/>
    </source>
</evidence>
<dbReference type="GO" id="GO:0035485">
    <property type="term" value="F:adenine/guanine mispair binding"/>
    <property type="evidence" value="ECO:0007669"/>
    <property type="project" value="TreeGrafter"/>
</dbReference>
<evidence type="ECO:0000256" key="7">
    <source>
        <dbReference type="ARBA" id="ARBA00022723"/>
    </source>
</evidence>
<keyword evidence="7" id="KW-0479">Metal-binding</keyword>
<dbReference type="Pfam" id="PF00633">
    <property type="entry name" value="HHH"/>
    <property type="match status" value="1"/>
</dbReference>
<evidence type="ECO:0000256" key="14">
    <source>
        <dbReference type="RuleBase" id="RU365096"/>
    </source>
</evidence>
<evidence type="ECO:0000256" key="1">
    <source>
        <dbReference type="ARBA" id="ARBA00000843"/>
    </source>
</evidence>
<dbReference type="CDD" id="cd03431">
    <property type="entry name" value="NUDIX_DNA_Glycosylase_C-MutY"/>
    <property type="match status" value="1"/>
</dbReference>
<keyword evidence="10 14" id="KW-0408">Iron</keyword>
<dbReference type="SUPFAM" id="SSF55811">
    <property type="entry name" value="Nudix"/>
    <property type="match status" value="1"/>
</dbReference>
<dbReference type="InterPro" id="IPR011257">
    <property type="entry name" value="DNA_glycosylase"/>
</dbReference>
<keyword evidence="12" id="KW-0234">DNA repair</keyword>
<dbReference type="InterPro" id="IPR015797">
    <property type="entry name" value="NUDIX_hydrolase-like_dom_sf"/>
</dbReference>
<evidence type="ECO:0000256" key="3">
    <source>
        <dbReference type="ARBA" id="ARBA00008343"/>
    </source>
</evidence>
<keyword evidence="9" id="KW-0378">Hydrolase</keyword>
<dbReference type="EMBL" id="WJYA01000004">
    <property type="protein sequence ID" value="MTE26250.1"/>
    <property type="molecule type" value="Genomic_DNA"/>
</dbReference>
<dbReference type="GO" id="GO:0051539">
    <property type="term" value="F:4 iron, 4 sulfur cluster binding"/>
    <property type="evidence" value="ECO:0007669"/>
    <property type="project" value="UniProtKB-UniRule"/>
</dbReference>
<evidence type="ECO:0000256" key="10">
    <source>
        <dbReference type="ARBA" id="ARBA00023004"/>
    </source>
</evidence>
<dbReference type="InterPro" id="IPR044298">
    <property type="entry name" value="MIG/MutY"/>
</dbReference>
<keyword evidence="11" id="KW-0411">Iron-sulfur</keyword>
<name>A0A7K1GAB6_9FLAO</name>
<evidence type="ECO:0000256" key="11">
    <source>
        <dbReference type="ARBA" id="ARBA00023014"/>
    </source>
</evidence>
<dbReference type="NCBIfam" id="TIGR01084">
    <property type="entry name" value="mutY"/>
    <property type="match status" value="1"/>
</dbReference>
<dbReference type="GO" id="GO:0032357">
    <property type="term" value="F:oxidized purine DNA binding"/>
    <property type="evidence" value="ECO:0007669"/>
    <property type="project" value="TreeGrafter"/>
</dbReference>
<dbReference type="InterPro" id="IPR003265">
    <property type="entry name" value="HhH-GPD_domain"/>
</dbReference>
<keyword evidence="13 14" id="KW-0326">Glycosidase</keyword>
<dbReference type="Gene3D" id="3.90.79.10">
    <property type="entry name" value="Nucleoside Triphosphate Pyrophosphohydrolase"/>
    <property type="match status" value="1"/>
</dbReference>
<dbReference type="GO" id="GO:0034039">
    <property type="term" value="F:8-oxo-7,8-dihydroguanine DNA N-glycosylase activity"/>
    <property type="evidence" value="ECO:0007669"/>
    <property type="project" value="TreeGrafter"/>
</dbReference>
<dbReference type="Proteomes" id="UP000447545">
    <property type="component" value="Unassembled WGS sequence"/>
</dbReference>
<dbReference type="FunFam" id="1.10.340.30:FF:000002">
    <property type="entry name" value="Adenine DNA glycosylase"/>
    <property type="match status" value="1"/>
</dbReference>
<dbReference type="InterPro" id="IPR003651">
    <property type="entry name" value="Endonuclease3_FeS-loop_motif"/>
</dbReference>
<evidence type="ECO:0000256" key="4">
    <source>
        <dbReference type="ARBA" id="ARBA00012045"/>
    </source>
</evidence>
<dbReference type="InterPro" id="IPR000445">
    <property type="entry name" value="HhH_motif"/>
</dbReference>
<sequence length="349" mass="40380">MDFNKKLTNWYSNNKRDLPWRNTKNPYYIWLSEIILQQTQVKQGLPYYEAFVKTYPTIFDLANATEQEVLKLWQGLGYYSRARNLHTTAKHIAFNLDGEFPNNYKDLLKLKGVGDYTASAIASIAFNEVAAVVDGNVYRVLSRYFGIDTPINSTSGIKEFKKLASSLIDREQPATFNQAIMEFGARQCKPKNPDCAICPLQDGCVALQKGLVETLPVKLKKTKVTNKYFNFLVCVDQNKNIVLEKRTGKGIWQNLYQFPLVESKRSLKTNEFHLLNVEEELFKGLKFDYWLYNESDIIHKLSHQHLYTKFWIVEINELPKGSIPVKNLDLYPTPVLISDFINTFNFNNI</sequence>
<keyword evidence="6" id="KW-0004">4Fe-4S</keyword>
<dbReference type="PANTHER" id="PTHR42944">
    <property type="entry name" value="ADENINE DNA GLYCOSYLASE"/>
    <property type="match status" value="1"/>
</dbReference>
<feature type="domain" description="HhH-GPD" evidence="15">
    <location>
        <begin position="35"/>
        <end position="186"/>
    </location>
</feature>
<comment type="cofactor">
    <cofactor evidence="14">
        <name>[4Fe-4S] cluster</name>
        <dbReference type="ChEBI" id="CHEBI:49883"/>
    </cofactor>
    <text evidence="14">Binds 1 [4Fe-4S] cluster.</text>
</comment>